<dbReference type="EC" id="2.7.1.50" evidence="11"/>
<comment type="pathway">
    <text evidence="3 11">Cofactor biosynthesis; thiamine diphosphate biosynthesis; 4-methyl-5-(2-phosphoethyl)-thiazole from 5-(2-hydroxyethyl)-4-methylthiazole: step 1/1.</text>
</comment>
<dbReference type="SUPFAM" id="SSF53613">
    <property type="entry name" value="Ribokinase-like"/>
    <property type="match status" value="1"/>
</dbReference>
<evidence type="ECO:0000313" key="13">
    <source>
        <dbReference type="Proteomes" id="UP001595799"/>
    </source>
</evidence>
<proteinExistence type="inferred from homology"/>
<evidence type="ECO:0000256" key="2">
    <source>
        <dbReference type="ARBA" id="ARBA00001946"/>
    </source>
</evidence>
<sequence>MLTDPSPGRSLDAIRQRGPLVHNITNLVAMDLAANALLAIGASPVMAHAQEEVEDFVSLAGALAINIGTFTPEWQDAAVSAAVQALGNETPWILDPVGCGATRFRMDNAMRLLKIRPSLVRGNASEIAALANNALGTGKGVEATMSVADVEAEASRLASETGLVVAVTGEEDFVTDGQRALRVAGGHTLMTRVTAVGCALTAITAAFMAVEEDVLAATGHALACMAVAGETAGKAADAPGSFRVELLNALYRMHPGELDERAAIQWLEADA</sequence>
<keyword evidence="6 11" id="KW-0547">Nucleotide-binding</keyword>
<comment type="caution">
    <text evidence="12">The sequence shown here is derived from an EMBL/GenBank/DDBJ whole genome shotgun (WGS) entry which is preliminary data.</text>
</comment>
<dbReference type="GO" id="GO:0004417">
    <property type="term" value="F:hydroxyethylthiazole kinase activity"/>
    <property type="evidence" value="ECO:0007669"/>
    <property type="project" value="UniProtKB-EC"/>
</dbReference>
<dbReference type="InterPro" id="IPR029056">
    <property type="entry name" value="Ribokinase-like"/>
</dbReference>
<evidence type="ECO:0000256" key="8">
    <source>
        <dbReference type="ARBA" id="ARBA00022840"/>
    </source>
</evidence>
<evidence type="ECO:0000256" key="3">
    <source>
        <dbReference type="ARBA" id="ARBA00004868"/>
    </source>
</evidence>
<reference evidence="13" key="1">
    <citation type="journal article" date="2019" name="Int. J. Syst. Evol. Microbiol.">
        <title>The Global Catalogue of Microorganisms (GCM) 10K type strain sequencing project: providing services to taxonomists for standard genome sequencing and annotation.</title>
        <authorList>
            <consortium name="The Broad Institute Genomics Platform"/>
            <consortium name="The Broad Institute Genome Sequencing Center for Infectious Disease"/>
            <person name="Wu L."/>
            <person name="Ma J."/>
        </authorList>
    </citation>
    <scope>NUCLEOTIDE SEQUENCE [LARGE SCALE GENOMIC DNA]</scope>
    <source>
        <strain evidence="13">CECT 8472</strain>
    </source>
</reference>
<protein>
    <recommendedName>
        <fullName evidence="11">Hydroxyethylthiazole kinase</fullName>
        <ecNumber evidence="11">2.7.1.50</ecNumber>
    </recommendedName>
    <alternativeName>
        <fullName evidence="11">4-methyl-5-beta-hydroxyethylthiazole kinase</fullName>
        <shortName evidence="11">TH kinase</shortName>
        <shortName evidence="11">Thz kinase</shortName>
    </alternativeName>
</protein>
<name>A0ABV8UQR7_9PROT</name>
<dbReference type="HAMAP" id="MF_00228">
    <property type="entry name" value="Thz_kinase"/>
    <property type="match status" value="1"/>
</dbReference>
<evidence type="ECO:0000256" key="9">
    <source>
        <dbReference type="ARBA" id="ARBA00022842"/>
    </source>
</evidence>
<dbReference type="Pfam" id="PF02110">
    <property type="entry name" value="HK"/>
    <property type="match status" value="1"/>
</dbReference>
<dbReference type="Gene3D" id="3.40.1190.20">
    <property type="match status" value="1"/>
</dbReference>
<dbReference type="Proteomes" id="UP001595799">
    <property type="component" value="Unassembled WGS sequence"/>
</dbReference>
<evidence type="ECO:0000313" key="12">
    <source>
        <dbReference type="EMBL" id="MFC4353148.1"/>
    </source>
</evidence>
<feature type="binding site" evidence="11">
    <location>
        <position position="195"/>
    </location>
    <ligand>
        <name>substrate</name>
    </ligand>
</feature>
<keyword evidence="8 11" id="KW-0067">ATP-binding</keyword>
<dbReference type="RefSeq" id="WP_382423523.1">
    <property type="nucleotide sequence ID" value="NZ_JBHSCW010000011.1"/>
</dbReference>
<evidence type="ECO:0000256" key="4">
    <source>
        <dbReference type="ARBA" id="ARBA00022679"/>
    </source>
</evidence>
<evidence type="ECO:0000256" key="7">
    <source>
        <dbReference type="ARBA" id="ARBA00022777"/>
    </source>
</evidence>
<feature type="binding site" evidence="11">
    <location>
        <position position="121"/>
    </location>
    <ligand>
        <name>ATP</name>
        <dbReference type="ChEBI" id="CHEBI:30616"/>
    </ligand>
</feature>
<keyword evidence="10 11" id="KW-0784">Thiamine biosynthesis</keyword>
<evidence type="ECO:0000256" key="11">
    <source>
        <dbReference type="HAMAP-Rule" id="MF_00228"/>
    </source>
</evidence>
<accession>A0ABV8UQR7</accession>
<feature type="binding site" evidence="11">
    <location>
        <position position="168"/>
    </location>
    <ligand>
        <name>ATP</name>
        <dbReference type="ChEBI" id="CHEBI:30616"/>
    </ligand>
</feature>
<evidence type="ECO:0000256" key="10">
    <source>
        <dbReference type="ARBA" id="ARBA00022977"/>
    </source>
</evidence>
<dbReference type="PIRSF" id="PIRSF000513">
    <property type="entry name" value="Thz_kinase"/>
    <property type="match status" value="1"/>
</dbReference>
<comment type="catalytic activity">
    <reaction evidence="1 11">
        <text>5-(2-hydroxyethyl)-4-methylthiazole + ATP = 4-methyl-5-(2-phosphooxyethyl)-thiazole + ADP + H(+)</text>
        <dbReference type="Rhea" id="RHEA:24212"/>
        <dbReference type="ChEBI" id="CHEBI:15378"/>
        <dbReference type="ChEBI" id="CHEBI:17957"/>
        <dbReference type="ChEBI" id="CHEBI:30616"/>
        <dbReference type="ChEBI" id="CHEBI:58296"/>
        <dbReference type="ChEBI" id="CHEBI:456216"/>
        <dbReference type="EC" id="2.7.1.50"/>
    </reaction>
</comment>
<organism evidence="12 13">
    <name type="scientific">Fodinicurvata halophila</name>
    <dbReference type="NCBI Taxonomy" id="1419723"/>
    <lineage>
        <taxon>Bacteria</taxon>
        <taxon>Pseudomonadati</taxon>
        <taxon>Pseudomonadota</taxon>
        <taxon>Alphaproteobacteria</taxon>
        <taxon>Rhodospirillales</taxon>
        <taxon>Rhodovibrionaceae</taxon>
        <taxon>Fodinicurvata</taxon>
    </lineage>
</organism>
<comment type="function">
    <text evidence="11">Catalyzes the phosphorylation of the hydroxyl group of 4-methyl-5-beta-hydroxyethylthiazole (THZ).</text>
</comment>
<dbReference type="EMBL" id="JBHSCW010000011">
    <property type="protein sequence ID" value="MFC4353148.1"/>
    <property type="molecule type" value="Genomic_DNA"/>
</dbReference>
<evidence type="ECO:0000256" key="5">
    <source>
        <dbReference type="ARBA" id="ARBA00022723"/>
    </source>
</evidence>
<dbReference type="CDD" id="cd01170">
    <property type="entry name" value="THZ_kinase"/>
    <property type="match status" value="1"/>
</dbReference>
<keyword evidence="13" id="KW-1185">Reference proteome</keyword>
<evidence type="ECO:0000256" key="1">
    <source>
        <dbReference type="ARBA" id="ARBA00001771"/>
    </source>
</evidence>
<feature type="binding site" evidence="11">
    <location>
        <position position="46"/>
    </location>
    <ligand>
        <name>substrate</name>
    </ligand>
</feature>
<dbReference type="PRINTS" id="PR01099">
    <property type="entry name" value="HYETHTZKNASE"/>
</dbReference>
<dbReference type="InterPro" id="IPR000417">
    <property type="entry name" value="Hyethyz_kinase"/>
</dbReference>
<dbReference type="NCBIfam" id="TIGR00694">
    <property type="entry name" value="thiM"/>
    <property type="match status" value="1"/>
</dbReference>
<keyword evidence="9 11" id="KW-0460">Magnesium</keyword>
<keyword evidence="5 11" id="KW-0479">Metal-binding</keyword>
<gene>
    <name evidence="11 12" type="primary">thiM</name>
    <name evidence="12" type="ORF">ACFOW6_16480</name>
</gene>
<comment type="cofactor">
    <cofactor evidence="2 11">
        <name>Mg(2+)</name>
        <dbReference type="ChEBI" id="CHEBI:18420"/>
    </cofactor>
</comment>
<dbReference type="NCBIfam" id="NF006830">
    <property type="entry name" value="PRK09355.1"/>
    <property type="match status" value="1"/>
</dbReference>
<comment type="similarity">
    <text evidence="11">Belongs to the Thz kinase family.</text>
</comment>
<keyword evidence="4 11" id="KW-0808">Transferase</keyword>
<keyword evidence="7 11" id="KW-0418">Kinase</keyword>
<evidence type="ECO:0000256" key="6">
    <source>
        <dbReference type="ARBA" id="ARBA00022741"/>
    </source>
</evidence>